<evidence type="ECO:0000313" key="3">
    <source>
        <dbReference type="Proteomes" id="UP000594001"/>
    </source>
</evidence>
<feature type="compositionally biased region" description="Basic and acidic residues" evidence="1">
    <location>
        <begin position="184"/>
        <end position="198"/>
    </location>
</feature>
<protein>
    <submittedName>
        <fullName evidence="2">Signal peptide protein</fullName>
    </submittedName>
</protein>
<dbReference type="Proteomes" id="UP000594001">
    <property type="component" value="Chromosome"/>
</dbReference>
<evidence type="ECO:0000256" key="1">
    <source>
        <dbReference type="SAM" id="MobiDB-lite"/>
    </source>
</evidence>
<organism evidence="2 3">
    <name type="scientific">Candidatus Bodocaedibacter vickermanii</name>
    <dbReference type="NCBI Taxonomy" id="2741701"/>
    <lineage>
        <taxon>Bacteria</taxon>
        <taxon>Pseudomonadati</taxon>
        <taxon>Pseudomonadota</taxon>
        <taxon>Alphaproteobacteria</taxon>
        <taxon>Holosporales</taxon>
        <taxon>Candidatus Paracaedibacteraceae</taxon>
        <taxon>Candidatus Bodocaedibacter</taxon>
    </lineage>
</organism>
<proteinExistence type="predicted"/>
<dbReference type="EMBL" id="CP054719">
    <property type="protein sequence ID" value="QOL20377.1"/>
    <property type="molecule type" value="Genomic_DNA"/>
</dbReference>
<name>A0A7L9RUT7_9PROT</name>
<reference evidence="2 3" key="1">
    <citation type="submission" date="2020-06" db="EMBL/GenBank/DDBJ databases">
        <title>The endosymbiont of the kinetoplastid Bodo saltans is a Paracaedibacter-like alpha-proteobacterium possessing a putative toxin-antitoxin system.</title>
        <authorList>
            <person name="Midha S."/>
            <person name="Rigden D.J."/>
            <person name="Siozios S."/>
            <person name="Hurst G.D.D."/>
            <person name="Jackson A.P."/>
        </authorList>
    </citation>
    <scope>NUCLEOTIDE SEQUENCE [LARGE SCALE GENOMIC DNA]</scope>
    <source>
        <strain evidence="2">Lake Konstanz</strain>
    </source>
</reference>
<dbReference type="RefSeq" id="WP_350331926.1">
    <property type="nucleotide sequence ID" value="NZ_CP054719.1"/>
</dbReference>
<feature type="region of interest" description="Disordered" evidence="1">
    <location>
        <begin position="58"/>
        <end position="202"/>
    </location>
</feature>
<dbReference type="KEGG" id="pbal:CPBP_01169"/>
<keyword evidence="3" id="KW-1185">Reference proteome</keyword>
<gene>
    <name evidence="2" type="ORF">CPBP_01169</name>
</gene>
<sequence length="302" mass="34139">MKRFLIISLTAHVTLFLLFTLGNLSFLFPQPEIKQTNTIRIEFLENLPVNKNLTQAVVAKPKDKPKPKEELKETSPPPKPDPGVKTKVTTPKPTKKEPVKEEPKKVAAPKEKPKPKKNAIDLKKDKQTPPKKEKEKKVEETAKKTPKPDPKQDKVEKPSPGIEKKKQEVESVDALLNTLLPDVGGKRDENAKELKEQDASEMPEQLENAMIDSIRSQIQAVWNNASDDFNFRLLIKVDPSGKVLDVELSGTDGQSAQQQTAAEAARRAAWKLGQFTLEPEIFKLEYYKDGWNELDIDFKPQH</sequence>
<evidence type="ECO:0000313" key="2">
    <source>
        <dbReference type="EMBL" id="QOL20377.1"/>
    </source>
</evidence>
<accession>A0A7L9RUT7</accession>
<feature type="compositionally biased region" description="Basic and acidic residues" evidence="1">
    <location>
        <begin position="60"/>
        <end position="73"/>
    </location>
</feature>
<dbReference type="Gene3D" id="3.30.1150.10">
    <property type="match status" value="1"/>
</dbReference>
<dbReference type="AlphaFoldDB" id="A0A7L9RUT7"/>
<feature type="compositionally biased region" description="Low complexity" evidence="1">
    <location>
        <begin position="83"/>
        <end position="92"/>
    </location>
</feature>
<feature type="compositionally biased region" description="Basic and acidic residues" evidence="1">
    <location>
        <begin position="94"/>
        <end position="169"/>
    </location>
</feature>